<dbReference type="AlphaFoldDB" id="A0AAV3Y4W9"/>
<reference evidence="8 9" key="1">
    <citation type="journal article" date="2021" name="Elife">
        <title>Chloroplast acquisition without the gene transfer in kleptoplastic sea slugs, Plakobranchus ocellatus.</title>
        <authorList>
            <person name="Maeda T."/>
            <person name="Takahashi S."/>
            <person name="Yoshida T."/>
            <person name="Shimamura S."/>
            <person name="Takaki Y."/>
            <person name="Nagai Y."/>
            <person name="Toyoda A."/>
            <person name="Suzuki Y."/>
            <person name="Arimoto A."/>
            <person name="Ishii H."/>
            <person name="Satoh N."/>
            <person name="Nishiyama T."/>
            <person name="Hasebe M."/>
            <person name="Maruyama T."/>
            <person name="Minagawa J."/>
            <person name="Obokata J."/>
            <person name="Shigenobu S."/>
        </authorList>
    </citation>
    <scope>NUCLEOTIDE SEQUENCE [LARGE SCALE GENOMIC DNA]</scope>
</reference>
<dbReference type="InterPro" id="IPR051663">
    <property type="entry name" value="CLec_Tetranectin-domain"/>
</dbReference>
<dbReference type="Pfam" id="PF17517">
    <property type="entry name" value="IgGFc_binding"/>
    <property type="match status" value="1"/>
</dbReference>
<evidence type="ECO:0000256" key="2">
    <source>
        <dbReference type="ARBA" id="ARBA00022525"/>
    </source>
</evidence>
<sequence>MLVACVDLCTAANISGIFDPCYFWPDSRYAGEGICLKLNESLLTFREAQAACVSDGGGFLAEIRTARQRSMAGFTAHTAAEQGEAWLGATNPSGHTSLAWVSDHVTLDVPLTWWVNETVQEGKHGQVCLTIDRDFLLSISACDIARNFVCQRYTEDPCEAFLPGGIYYEDICFLPVAKTLTFDQAVLYCNNLGSPSLLSSDEFTLFTHWQTISGWYLDGSLIWFPSDAFAGTDKSNMAYVLNTFAVTKTYAEVPKTSSAYAVCFKSLTTEECDGVFFDRRCFKLHTDIVSWEQAKAACDGPRSYLAEPKTELRNEVLIRYIEDTNGTAARFHIGATDLAREGVFIWYHSGQPMSETFTAWGTGQPDNAYNEDYACLHRFDIRNWNDIQQIHTGKYVCERVYPEYFHSYVMVLPSETWHHDIHSMSALLTASSRGYHLGHNYIEVTTVPGGVLEELSVIDVETAQYQVNIANLTLGTHGIQQKYLLVKSSEPLDVHFFMWSSDLRVFCSSLVLDVLESGGPNSYLGHSGLHETSFAFVSTEASTSTLDVYLPSTDGSLDFHYSKFHTESRTTMTMSTTLSEQYQTFYAGSVSGLTNPMLVQSTGALSVFTYSREDSAQSTDASMDQLLPMKVFGRRFVTFPSLPMNAYVVDHFTVVAFHADTVITVYAADPAQGSESMTLSAPGDTRDLLLPATAFHSLTGNFPFYLYAKYSTSGGGLCTVNILPSKLYKQSYRFSMTEPLAAMDSVYVATIVQTTEIANISLTPGGGVGPLAPEMCAKVQGTSKSGCYFKLNKAAGTLYTLGTQEESLPQQFAAYVFAKSTRSLACYALGADHILGYEVNPDVDGYLASLESDLLCEEPTQVTTSSADSSGGALLEAAPVNGLSVSVYGRKKREVVQESSGVSWVNEPAPNGAETSPVQSTAASPGCKESNVQDVNITLTSEELEEVIEKIVSNLWVEKSSLSSSRRKKESTPDERVSSTTMGVVSISFIATILGLIIVSDFPKLFLDLKKALIRG</sequence>
<organism evidence="8 9">
    <name type="scientific">Plakobranchus ocellatus</name>
    <dbReference type="NCBI Taxonomy" id="259542"/>
    <lineage>
        <taxon>Eukaryota</taxon>
        <taxon>Metazoa</taxon>
        <taxon>Spiralia</taxon>
        <taxon>Lophotrochozoa</taxon>
        <taxon>Mollusca</taxon>
        <taxon>Gastropoda</taxon>
        <taxon>Heterobranchia</taxon>
        <taxon>Euthyneura</taxon>
        <taxon>Panpulmonata</taxon>
        <taxon>Sacoglossa</taxon>
        <taxon>Placobranchoidea</taxon>
        <taxon>Plakobranchidae</taxon>
        <taxon>Plakobranchus</taxon>
    </lineage>
</organism>
<dbReference type="Pfam" id="PF00059">
    <property type="entry name" value="Lectin_C"/>
    <property type="match status" value="2"/>
</dbReference>
<proteinExistence type="predicted"/>
<protein>
    <submittedName>
        <fullName evidence="8">C-type lectin</fullName>
    </submittedName>
</protein>
<keyword evidence="6" id="KW-1133">Transmembrane helix</keyword>
<evidence type="ECO:0000313" key="9">
    <source>
        <dbReference type="Proteomes" id="UP000735302"/>
    </source>
</evidence>
<evidence type="ECO:0000256" key="1">
    <source>
        <dbReference type="ARBA" id="ARBA00004613"/>
    </source>
</evidence>
<feature type="region of interest" description="Disordered" evidence="5">
    <location>
        <begin position="902"/>
        <end position="927"/>
    </location>
</feature>
<dbReference type="GO" id="GO:0008083">
    <property type="term" value="F:growth factor activity"/>
    <property type="evidence" value="ECO:0007669"/>
    <property type="project" value="TreeGrafter"/>
</dbReference>
<dbReference type="SMART" id="SM00034">
    <property type="entry name" value="CLECT"/>
    <property type="match status" value="2"/>
</dbReference>
<dbReference type="InterPro" id="IPR016186">
    <property type="entry name" value="C-type_lectin-like/link_sf"/>
</dbReference>
<evidence type="ECO:0000313" key="8">
    <source>
        <dbReference type="EMBL" id="GFN77151.1"/>
    </source>
</evidence>
<dbReference type="Proteomes" id="UP000735302">
    <property type="component" value="Unassembled WGS sequence"/>
</dbReference>
<dbReference type="CDD" id="cd00037">
    <property type="entry name" value="CLECT"/>
    <property type="match status" value="2"/>
</dbReference>
<evidence type="ECO:0000256" key="4">
    <source>
        <dbReference type="ARBA" id="ARBA00022734"/>
    </source>
</evidence>
<evidence type="ECO:0000256" key="5">
    <source>
        <dbReference type="SAM" id="MobiDB-lite"/>
    </source>
</evidence>
<evidence type="ECO:0000256" key="6">
    <source>
        <dbReference type="SAM" id="Phobius"/>
    </source>
</evidence>
<dbReference type="EMBL" id="BLXT01000438">
    <property type="protein sequence ID" value="GFN77151.1"/>
    <property type="molecule type" value="Genomic_DNA"/>
</dbReference>
<comment type="subcellular location">
    <subcellularLocation>
        <location evidence="1">Secreted</location>
    </subcellularLocation>
</comment>
<evidence type="ECO:0000256" key="3">
    <source>
        <dbReference type="ARBA" id="ARBA00022729"/>
    </source>
</evidence>
<keyword evidence="6" id="KW-0812">Transmembrane</keyword>
<dbReference type="InterPro" id="IPR016187">
    <property type="entry name" value="CTDL_fold"/>
</dbReference>
<keyword evidence="3" id="KW-0732">Signal</keyword>
<dbReference type="InterPro" id="IPR035234">
    <property type="entry name" value="IgGFc-bd_N"/>
</dbReference>
<dbReference type="InterPro" id="IPR001304">
    <property type="entry name" value="C-type_lectin-like"/>
</dbReference>
<comment type="caution">
    <text evidence="8">The sequence shown here is derived from an EMBL/GenBank/DDBJ whole genome shotgun (WGS) entry which is preliminary data.</text>
</comment>
<dbReference type="PROSITE" id="PS50041">
    <property type="entry name" value="C_TYPE_LECTIN_2"/>
    <property type="match status" value="2"/>
</dbReference>
<accession>A0AAV3Y4W9</accession>
<evidence type="ECO:0000259" key="7">
    <source>
        <dbReference type="PROSITE" id="PS50041"/>
    </source>
</evidence>
<feature type="compositionally biased region" description="Polar residues" evidence="5">
    <location>
        <begin position="913"/>
        <end position="923"/>
    </location>
</feature>
<dbReference type="SUPFAM" id="SSF56436">
    <property type="entry name" value="C-type lectin-like"/>
    <property type="match status" value="2"/>
</dbReference>
<feature type="domain" description="C-type lectin" evidence="7">
    <location>
        <begin position="31"/>
        <end position="151"/>
    </location>
</feature>
<keyword evidence="9" id="KW-1185">Reference proteome</keyword>
<dbReference type="PANTHER" id="PTHR22799">
    <property type="entry name" value="TETRANECTIN-RELATED"/>
    <property type="match status" value="1"/>
</dbReference>
<keyword evidence="2" id="KW-0964">Secreted</keyword>
<gene>
    <name evidence="8" type="ORF">PoB_000365700</name>
</gene>
<dbReference type="PANTHER" id="PTHR22799:SF1">
    <property type="entry name" value="C-TYPE LECTIN DOMAIN FAMILY 11 MEMBER A"/>
    <property type="match status" value="1"/>
</dbReference>
<name>A0AAV3Y4W9_9GAST</name>
<dbReference type="Gene3D" id="3.10.100.10">
    <property type="entry name" value="Mannose-Binding Protein A, subunit A"/>
    <property type="match status" value="2"/>
</dbReference>
<dbReference type="GO" id="GO:0005615">
    <property type="term" value="C:extracellular space"/>
    <property type="evidence" value="ECO:0007669"/>
    <property type="project" value="TreeGrafter"/>
</dbReference>
<keyword evidence="4" id="KW-0430">Lectin</keyword>
<feature type="transmembrane region" description="Helical" evidence="6">
    <location>
        <begin position="982"/>
        <end position="1002"/>
    </location>
</feature>
<keyword evidence="6" id="KW-0472">Membrane</keyword>
<dbReference type="GO" id="GO:0030246">
    <property type="term" value="F:carbohydrate binding"/>
    <property type="evidence" value="ECO:0007669"/>
    <property type="project" value="UniProtKB-KW"/>
</dbReference>
<feature type="domain" description="C-type lectin" evidence="7">
    <location>
        <begin position="277"/>
        <end position="398"/>
    </location>
</feature>